<sequence length="355" mass="36407">MRWAPERHRRAVALGRRARRSERQRGSIALFFLLFLIPLLSFGALAIDIAWVSVVKNELQNAADAAALAGAGKLTSAGASTLNWSQATVAANNAVTLNRAAGTVLSTGTVSTGYWNLARSPYGMQSTSIKPGTYDAPGVQVTVSRTTNVNGGQIPLLLGRLLGIPGASGTATAVAVVTSPGEIGAGGVFPIALDECVYGLYWNSATNQPLVNPLTGGPYEILITNGQLYGAACIAGTWTSFLANANDVPTLTGLMESGNPAPLSIGDNIYLVPGTKTALYGSVPVGATVVMPVVAQSATKSYVPIVAFAAFQIDASVGGSGKYILGHFVAGYRSSAAVSGTGPNYGVYGSPKLAL</sequence>
<evidence type="ECO:0000313" key="2">
    <source>
        <dbReference type="EMBL" id="MFH5253153.1"/>
    </source>
</evidence>
<accession>A0ABW7L5V2</accession>
<dbReference type="EMBL" id="JBIMPM010000021">
    <property type="protein sequence ID" value="MFH5253153.1"/>
    <property type="molecule type" value="Genomic_DNA"/>
</dbReference>
<dbReference type="RefSeq" id="WP_395129903.1">
    <property type="nucleotide sequence ID" value="NZ_JBIMPM010000021.1"/>
</dbReference>
<evidence type="ECO:0000259" key="1">
    <source>
        <dbReference type="Pfam" id="PF13400"/>
    </source>
</evidence>
<keyword evidence="3" id="KW-1185">Reference proteome</keyword>
<dbReference type="Pfam" id="PF13400">
    <property type="entry name" value="Tad"/>
    <property type="match status" value="1"/>
</dbReference>
<reference evidence="2 3" key="1">
    <citation type="submission" date="2024-10" db="EMBL/GenBank/DDBJ databases">
        <title>Burkholderia semiarida in Mexico.</title>
        <authorList>
            <person name="Estrada P."/>
        </authorList>
    </citation>
    <scope>NUCLEOTIDE SEQUENCE [LARGE SCALE GENOMIC DNA]</scope>
    <source>
        <strain evidence="2 3">CLM7-1</strain>
    </source>
</reference>
<protein>
    <submittedName>
        <fullName evidence="2">Pilus assembly protein TadG-related protein</fullName>
    </submittedName>
</protein>
<proteinExistence type="predicted"/>
<name>A0ABW7L5V2_9BURK</name>
<comment type="caution">
    <text evidence="2">The sequence shown here is derived from an EMBL/GenBank/DDBJ whole genome shotgun (WGS) entry which is preliminary data.</text>
</comment>
<evidence type="ECO:0000313" key="3">
    <source>
        <dbReference type="Proteomes" id="UP001609186"/>
    </source>
</evidence>
<dbReference type="Proteomes" id="UP001609186">
    <property type="component" value="Unassembled WGS sequence"/>
</dbReference>
<gene>
    <name evidence="2" type="ORF">ACGTRS_18190</name>
</gene>
<dbReference type="InterPro" id="IPR028087">
    <property type="entry name" value="Tad_N"/>
</dbReference>
<organism evidence="2 3">
    <name type="scientific">Burkholderia semiarida</name>
    <dbReference type="NCBI Taxonomy" id="2843303"/>
    <lineage>
        <taxon>Bacteria</taxon>
        <taxon>Pseudomonadati</taxon>
        <taxon>Pseudomonadota</taxon>
        <taxon>Betaproteobacteria</taxon>
        <taxon>Burkholderiales</taxon>
        <taxon>Burkholderiaceae</taxon>
        <taxon>Burkholderia</taxon>
        <taxon>Burkholderia cepacia complex</taxon>
    </lineage>
</organism>
<feature type="domain" description="Putative Flp pilus-assembly TadG-like N-terminal" evidence="1">
    <location>
        <begin position="26"/>
        <end position="71"/>
    </location>
</feature>